<comment type="caution">
    <text evidence="2">The sequence shown here is derived from an EMBL/GenBank/DDBJ whole genome shotgun (WGS) entry which is preliminary data.</text>
</comment>
<evidence type="ECO:0008006" key="4">
    <source>
        <dbReference type="Google" id="ProtNLM"/>
    </source>
</evidence>
<evidence type="ECO:0000313" key="3">
    <source>
        <dbReference type="Proteomes" id="UP000559626"/>
    </source>
</evidence>
<proteinExistence type="predicted"/>
<keyword evidence="1" id="KW-0472">Membrane</keyword>
<organism evidence="2 3">
    <name type="scientific">Hymenobacter polaris</name>
    <dbReference type="NCBI Taxonomy" id="2682546"/>
    <lineage>
        <taxon>Bacteria</taxon>
        <taxon>Pseudomonadati</taxon>
        <taxon>Bacteroidota</taxon>
        <taxon>Cytophagia</taxon>
        <taxon>Cytophagales</taxon>
        <taxon>Hymenobacteraceae</taxon>
        <taxon>Hymenobacter</taxon>
    </lineage>
</organism>
<accession>A0A7Y0FPD3</accession>
<feature type="transmembrane region" description="Helical" evidence="1">
    <location>
        <begin position="56"/>
        <end position="76"/>
    </location>
</feature>
<evidence type="ECO:0000313" key="2">
    <source>
        <dbReference type="EMBL" id="NML67259.1"/>
    </source>
</evidence>
<keyword evidence="1" id="KW-1133">Transmembrane helix</keyword>
<dbReference type="Proteomes" id="UP000559626">
    <property type="component" value="Unassembled WGS sequence"/>
</dbReference>
<dbReference type="RefSeq" id="WP_169532939.1">
    <property type="nucleotide sequence ID" value="NZ_JABBGH010000003.1"/>
</dbReference>
<gene>
    <name evidence="2" type="ORF">HHL22_18805</name>
</gene>
<name>A0A7Y0FPD3_9BACT</name>
<dbReference type="EMBL" id="JABBGH010000003">
    <property type="protein sequence ID" value="NML67259.1"/>
    <property type="molecule type" value="Genomic_DNA"/>
</dbReference>
<sequence length="508" mass="53485">MTPPNPSPQGSLEELFRHHLLESEAAALPPLPHVWEQLDNSLLLAQNERYRRRLAAYRWAMAASLLLAALAGGGWWRSQAHQPAPTLAAAGPAGSSAVRGAVATSLPGRLAANYGTTASEQAGSATLFSSPNSFSIDQTPTLASFSLAGNSFAPGSANSYATARLVRRRAARAALGANDASAAGFHSLSASGADGLPTAAFAATGELTPAASLDLTDAQAADQLRSRLANVRLPASTTLPAQLRATALAPVAAPRASRAWQLQMAYAAGMFDPNIDFSKAAGEYNANLGPGTVATTREAAAEYRNHLRPGLGQRLSVWATRRLGIGRWNLRTGLEVAQNTASSASSVGFVGEQVATLTSYVQVQSDRLQSTSYRYRSVGVPVELTYTSPMRHGFSLYGRAGTLFSSLLNVHSEVDGDPEATRSYSTRSAGSPYRHLLASVRGGVGMHYEPAGHQWTLSLGPVAEAGITSLNIDPTQRFWSQQRPYSVGLEAGVQFNSLLKPAPAIPAP</sequence>
<keyword evidence="3" id="KW-1185">Reference proteome</keyword>
<dbReference type="AlphaFoldDB" id="A0A7Y0FPD3"/>
<reference evidence="2 3" key="1">
    <citation type="submission" date="2020-04" db="EMBL/GenBank/DDBJ databases">
        <title>Hymenobacter polaris sp. nov., isolated from Arctic soil.</title>
        <authorList>
            <person name="Dahal R.H."/>
        </authorList>
    </citation>
    <scope>NUCLEOTIDE SEQUENCE [LARGE SCALE GENOMIC DNA]</scope>
    <source>
        <strain evidence="2 3">RP-2-7</strain>
    </source>
</reference>
<keyword evidence="1" id="KW-0812">Transmembrane</keyword>
<protein>
    <recommendedName>
        <fullName evidence="4">Outer membrane protein beta-barrel domain-containing protein</fullName>
    </recommendedName>
</protein>
<evidence type="ECO:0000256" key="1">
    <source>
        <dbReference type="SAM" id="Phobius"/>
    </source>
</evidence>